<dbReference type="SUPFAM" id="SSF57701">
    <property type="entry name" value="Zn2/Cys6 DNA-binding domain"/>
    <property type="match status" value="1"/>
</dbReference>
<keyword evidence="1" id="KW-0539">Nucleus</keyword>
<protein>
    <recommendedName>
        <fullName evidence="3">Zn(2)-C6 fungal-type domain-containing protein</fullName>
    </recommendedName>
</protein>
<dbReference type="STRING" id="1043004.A0A074WY15"/>
<evidence type="ECO:0000256" key="1">
    <source>
        <dbReference type="ARBA" id="ARBA00023242"/>
    </source>
</evidence>
<organism evidence="4 5">
    <name type="scientific">Aureobasidium namibiae CBS 147.97</name>
    <dbReference type="NCBI Taxonomy" id="1043004"/>
    <lineage>
        <taxon>Eukaryota</taxon>
        <taxon>Fungi</taxon>
        <taxon>Dikarya</taxon>
        <taxon>Ascomycota</taxon>
        <taxon>Pezizomycotina</taxon>
        <taxon>Dothideomycetes</taxon>
        <taxon>Dothideomycetidae</taxon>
        <taxon>Dothideales</taxon>
        <taxon>Saccotheciaceae</taxon>
        <taxon>Aureobasidium</taxon>
    </lineage>
</organism>
<dbReference type="HOGENOM" id="CLU_004804_2_3_1"/>
<dbReference type="PANTHER" id="PTHR47840">
    <property type="entry name" value="ZN(II)2CYS6 TRANSCRIPTION FACTOR (EUROFUNG)-RELATED"/>
    <property type="match status" value="1"/>
</dbReference>
<dbReference type="PROSITE" id="PS00463">
    <property type="entry name" value="ZN2_CY6_FUNGAL_1"/>
    <property type="match status" value="1"/>
</dbReference>
<dbReference type="PANTHER" id="PTHR47840:SF3">
    <property type="entry name" value="ZN(II)2CYS6 TRANSCRIPTION FACTOR (EUROFUNG)"/>
    <property type="match status" value="1"/>
</dbReference>
<dbReference type="Gene3D" id="4.10.240.10">
    <property type="entry name" value="Zn(2)-C6 fungal-type DNA-binding domain"/>
    <property type="match status" value="1"/>
</dbReference>
<dbReference type="GO" id="GO:0008270">
    <property type="term" value="F:zinc ion binding"/>
    <property type="evidence" value="ECO:0007669"/>
    <property type="project" value="InterPro"/>
</dbReference>
<dbReference type="CDD" id="cd12148">
    <property type="entry name" value="fungal_TF_MHR"/>
    <property type="match status" value="1"/>
</dbReference>
<gene>
    <name evidence="4" type="ORF">M436DRAFT_43720</name>
</gene>
<evidence type="ECO:0000256" key="2">
    <source>
        <dbReference type="SAM" id="MobiDB-lite"/>
    </source>
</evidence>
<reference evidence="4 5" key="1">
    <citation type="journal article" date="2014" name="BMC Genomics">
        <title>Genome sequencing of four Aureobasidium pullulans varieties: biotechnological potential, stress tolerance, and description of new species.</title>
        <authorList>
            <person name="Gostin Ar C."/>
            <person name="Ohm R.A."/>
            <person name="Kogej T."/>
            <person name="Sonjak S."/>
            <person name="Turk M."/>
            <person name="Zajc J."/>
            <person name="Zalar P."/>
            <person name="Grube M."/>
            <person name="Sun H."/>
            <person name="Han J."/>
            <person name="Sharma A."/>
            <person name="Chiniquy J."/>
            <person name="Ngan C.Y."/>
            <person name="Lipzen A."/>
            <person name="Barry K."/>
            <person name="Grigoriev I.V."/>
            <person name="Gunde-Cimerman N."/>
        </authorList>
    </citation>
    <scope>NUCLEOTIDE SEQUENCE [LARGE SCALE GENOMIC DNA]</scope>
    <source>
        <strain evidence="4 5">CBS 147.97</strain>
    </source>
</reference>
<evidence type="ECO:0000313" key="5">
    <source>
        <dbReference type="Proteomes" id="UP000027730"/>
    </source>
</evidence>
<dbReference type="InterPro" id="IPR001138">
    <property type="entry name" value="Zn2Cys6_DnaBD"/>
</dbReference>
<dbReference type="CDD" id="cd00067">
    <property type="entry name" value="GAL4"/>
    <property type="match status" value="1"/>
</dbReference>
<dbReference type="GeneID" id="25409997"/>
<dbReference type="OrthoDB" id="5392779at2759"/>
<name>A0A074WY15_9PEZI</name>
<accession>A0A074WY15</accession>
<dbReference type="AlphaFoldDB" id="A0A074WY15"/>
<evidence type="ECO:0000259" key="3">
    <source>
        <dbReference type="PROSITE" id="PS00463"/>
    </source>
</evidence>
<feature type="region of interest" description="Disordered" evidence="2">
    <location>
        <begin position="134"/>
        <end position="153"/>
    </location>
</feature>
<dbReference type="InterPro" id="IPR036864">
    <property type="entry name" value="Zn2-C6_fun-type_DNA-bd_sf"/>
</dbReference>
<dbReference type="Proteomes" id="UP000027730">
    <property type="component" value="Unassembled WGS sequence"/>
</dbReference>
<proteinExistence type="predicted"/>
<dbReference type="EMBL" id="KL584707">
    <property type="protein sequence ID" value="KEQ74622.1"/>
    <property type="molecule type" value="Genomic_DNA"/>
</dbReference>
<feature type="region of interest" description="Disordered" evidence="2">
    <location>
        <begin position="612"/>
        <end position="634"/>
    </location>
</feature>
<dbReference type="GO" id="GO:0000981">
    <property type="term" value="F:DNA-binding transcription factor activity, RNA polymerase II-specific"/>
    <property type="evidence" value="ECO:0007669"/>
    <property type="project" value="InterPro"/>
</dbReference>
<dbReference type="RefSeq" id="XP_013428447.1">
    <property type="nucleotide sequence ID" value="XM_013572993.1"/>
</dbReference>
<keyword evidence="5" id="KW-1185">Reference proteome</keyword>
<feature type="compositionally biased region" description="Low complexity" evidence="2">
    <location>
        <begin position="110"/>
        <end position="119"/>
    </location>
</feature>
<sequence length="684" mass="75653">MSEERPAKRIRKGTRSCQECRNRKTRCIWPSDDAQVCQSCATKNRTCELQVEVIQSPDAVKLTSRARIDALEKQVGDLWQALNQEPPVPLGQQHRLAPLTRSTTLDGQESPDSSNASSPANPPAHLLHLFDNDMLDTNGHETTTPSTRLSTSTTMSKDSASLLAFLPSREDMVVIAANSASWLSWYKVLFSLNLAMGAGPTMLENYDRVKRFEMQPVPIATLLLAVTLTVQQAQDATDMLRSIPDPTAYIKSVSNLVEKVVVSNDDLIADLEGIRGALLFIRLQLGRARVRKTWLTLRRVIAVAELIGLPRAAATLQRNSESQSHSGHEQCGAYCADAPSEQREKAQVWESICAIDRVMSMMWSLPIATASFPLPVRPIIDSQGQVVLQAFLHRVANIASKVLDLDGVYTQDRPVSDLLSMVMSMDEELQAVANTPAREWWMEAPSILTPAALFQYWHSYLIIRTHLRLALAYDHDQRFLYNFMSCLGACQVQCKRYVTLRALLPKGFFAHSIVDLQALSAIVFLLLAANKSAAGPSAAASWHIMDAQQSRALVDEAVQTMEQASARTGSQSALHGVEAIKGLRSLLEQPTSGEPQKVSLLLPLIGRIHVSRKSAGSGQPRYPEQSPSDPIRQPFGEYAVDTTGSNYLSHEWLNTLSCSMDVPEDFAFLSDPTFSTEQWLSWSS</sequence>
<feature type="domain" description="Zn(2)-C6 fungal-type" evidence="3">
    <location>
        <begin position="16"/>
        <end position="47"/>
    </location>
</feature>
<feature type="region of interest" description="Disordered" evidence="2">
    <location>
        <begin position="103"/>
        <end position="123"/>
    </location>
</feature>
<evidence type="ECO:0000313" key="4">
    <source>
        <dbReference type="EMBL" id="KEQ74622.1"/>
    </source>
</evidence>
<feature type="compositionally biased region" description="Low complexity" evidence="2">
    <location>
        <begin position="142"/>
        <end position="153"/>
    </location>
</feature>